<dbReference type="KEGG" id="cmp:Cha6605_6148"/>
<dbReference type="HOGENOM" id="CLU_007383_10_6_3"/>
<dbReference type="EMBL" id="CP003601">
    <property type="protein sequence ID" value="AFY96980.1"/>
    <property type="molecule type" value="Genomic_DNA"/>
</dbReference>
<keyword evidence="3" id="KW-1185">Reference proteome</keyword>
<accession>K9UQ99</accession>
<protein>
    <submittedName>
        <fullName evidence="2">Putative nucleoside-diphosphate sugar epimerase</fullName>
    </submittedName>
</protein>
<feature type="domain" description="NmrA-like" evidence="1">
    <location>
        <begin position="4"/>
        <end position="235"/>
    </location>
</feature>
<reference evidence="2 3" key="1">
    <citation type="submission" date="2012-05" db="EMBL/GenBank/DDBJ databases">
        <title>Noncontiguous Finished plasmid 1 of genome of Chamaesiphon sp. PCC 6605.</title>
        <authorList>
            <consortium name="US DOE Joint Genome Institute"/>
            <person name="Gugger M."/>
            <person name="Coursin T."/>
            <person name="Rippka R."/>
            <person name="Tandeau De Marsac N."/>
            <person name="Huntemann M."/>
            <person name="Wei C.-L."/>
            <person name="Han J."/>
            <person name="Detter J.C."/>
            <person name="Han C."/>
            <person name="Tapia R."/>
            <person name="Chen A."/>
            <person name="Kyrpides N."/>
            <person name="Mavromatis K."/>
            <person name="Markowitz V."/>
            <person name="Szeto E."/>
            <person name="Ivanova N."/>
            <person name="Pagani I."/>
            <person name="Pati A."/>
            <person name="Goodwin L."/>
            <person name="Nordberg H.P."/>
            <person name="Cantor M.N."/>
            <person name="Hua S.X."/>
            <person name="Woyke T."/>
            <person name="Kerfeld C.A."/>
        </authorList>
    </citation>
    <scope>NUCLEOTIDE SEQUENCE [LARGE SCALE GENOMIC DNA]</scope>
    <source>
        <strain evidence="3">ATCC 27169 / PCC 6605</strain>
        <plasmid evidence="3">Plasmid pCHA6605.01</plasmid>
    </source>
</reference>
<sequence>MKNPTILVTGATGKTGGAVVTQLLAKGYAVRALVRSQDKRSQQLERLGAEIAVADLFDPEQLTHALRGTQRAYYLPIYHPYMIQSAVAFAVAAQEAKLEAIVQMSQWTSSPSHPSLLTRQTWLVDRLFANIPGVAHTIVNPGMFADNFLRVVDFASLLGFFPILMGKSRSAPVSNEDIARVVVAVLLDPERHAGKRYRPSGSQLLSGYDMAAIVQKVLGKRVLPVKMPMWLFCKVAQQQGVDPFLISSLRYYVEDNKMGTFSWNGGTSDAILELTGEAAEDFETTVRRYLAMPFAKPTMTNRLRALVDFLIIPFYPGYNPERYDRGMRFPMPTQPKFCLNSDRWRAEHSPQVAVLSDSKV</sequence>
<proteinExistence type="predicted"/>
<evidence type="ECO:0000313" key="3">
    <source>
        <dbReference type="Proteomes" id="UP000010366"/>
    </source>
</evidence>
<gene>
    <name evidence="2" type="ORF">Cha6605_6148</name>
</gene>
<dbReference type="Gene3D" id="3.90.25.10">
    <property type="entry name" value="UDP-galactose 4-epimerase, domain 1"/>
    <property type="match status" value="1"/>
</dbReference>
<dbReference type="PANTHER" id="PTHR43162:SF1">
    <property type="entry name" value="PRESTALK A DIFFERENTIATION PROTEIN A"/>
    <property type="match status" value="1"/>
</dbReference>
<dbReference type="InterPro" id="IPR051604">
    <property type="entry name" value="Ergot_Alk_Oxidoreductase"/>
</dbReference>
<geneLocation type="plasmid" evidence="2 3">
    <name>pCHA6605.01</name>
</geneLocation>
<dbReference type="Gene3D" id="3.40.50.720">
    <property type="entry name" value="NAD(P)-binding Rossmann-like Domain"/>
    <property type="match status" value="1"/>
</dbReference>
<dbReference type="SUPFAM" id="SSF51735">
    <property type="entry name" value="NAD(P)-binding Rossmann-fold domains"/>
    <property type="match status" value="1"/>
</dbReference>
<dbReference type="Proteomes" id="UP000010366">
    <property type="component" value="Plasmid pCHA6605.01"/>
</dbReference>
<dbReference type="InterPro" id="IPR036291">
    <property type="entry name" value="NAD(P)-bd_dom_sf"/>
</dbReference>
<name>K9UQ99_CHAP6</name>
<dbReference type="PANTHER" id="PTHR43162">
    <property type="match status" value="1"/>
</dbReference>
<dbReference type="OrthoDB" id="9807212at2"/>
<evidence type="ECO:0000259" key="1">
    <source>
        <dbReference type="Pfam" id="PF05368"/>
    </source>
</evidence>
<dbReference type="Pfam" id="PF05368">
    <property type="entry name" value="NmrA"/>
    <property type="match status" value="1"/>
</dbReference>
<organism evidence="2 3">
    <name type="scientific">Chamaesiphon minutus (strain ATCC 27169 / PCC 6605)</name>
    <dbReference type="NCBI Taxonomy" id="1173020"/>
    <lineage>
        <taxon>Bacteria</taxon>
        <taxon>Bacillati</taxon>
        <taxon>Cyanobacteriota</taxon>
        <taxon>Cyanophyceae</taxon>
        <taxon>Gomontiellales</taxon>
        <taxon>Chamaesiphonaceae</taxon>
        <taxon>Chamaesiphon</taxon>
    </lineage>
</organism>
<dbReference type="eggNOG" id="COG0702">
    <property type="taxonomic scope" value="Bacteria"/>
</dbReference>
<dbReference type="InterPro" id="IPR008030">
    <property type="entry name" value="NmrA-like"/>
</dbReference>
<evidence type="ECO:0000313" key="2">
    <source>
        <dbReference type="EMBL" id="AFY96980.1"/>
    </source>
</evidence>
<keyword evidence="2" id="KW-0614">Plasmid</keyword>
<dbReference type="AlphaFoldDB" id="K9UQ99"/>
<dbReference type="RefSeq" id="WP_015328865.1">
    <property type="nucleotide sequence ID" value="NC_020053.1"/>
</dbReference>